<organism evidence="2 3">
    <name type="scientific">Necator americanus</name>
    <name type="common">Human hookworm</name>
    <dbReference type="NCBI Taxonomy" id="51031"/>
    <lineage>
        <taxon>Eukaryota</taxon>
        <taxon>Metazoa</taxon>
        <taxon>Ecdysozoa</taxon>
        <taxon>Nematoda</taxon>
        <taxon>Chromadorea</taxon>
        <taxon>Rhabditida</taxon>
        <taxon>Rhabditina</taxon>
        <taxon>Rhabditomorpha</taxon>
        <taxon>Strongyloidea</taxon>
        <taxon>Ancylostomatidae</taxon>
        <taxon>Bunostominae</taxon>
        <taxon>Necator</taxon>
    </lineage>
</organism>
<keyword evidence="3" id="KW-1185">Reference proteome</keyword>
<dbReference type="EMBL" id="JAVFWL010000004">
    <property type="protein sequence ID" value="KAK6750696.1"/>
    <property type="molecule type" value="Genomic_DNA"/>
</dbReference>
<proteinExistence type="predicted"/>
<gene>
    <name evidence="2" type="primary">Necator_chrIV.g15876</name>
    <name evidence="2" type="ORF">RB195_002581</name>
</gene>
<protein>
    <submittedName>
        <fullName evidence="2">Uncharacterized protein</fullName>
    </submittedName>
</protein>
<sequence>MLGIRCTDMRRKMVWLGRGSTDSTEAGNLRQERGTPSTGTQGPRVANATTTKCQHYKRGDEDVVYCCDKFLDQILFKDASLKKGGTAESFILKTKCLTVHVATNPFILLNESHLLAKTGIDRVFDAKTKHVRRHWLREDIRSVTVNRTAIDAMELCSVREATVMVELNPIRSIMDRPARFKRDILVDRMKVPNRHVVSYTFSSAK</sequence>
<evidence type="ECO:0000256" key="1">
    <source>
        <dbReference type="SAM" id="MobiDB-lite"/>
    </source>
</evidence>
<feature type="compositionally biased region" description="Polar residues" evidence="1">
    <location>
        <begin position="34"/>
        <end position="46"/>
    </location>
</feature>
<evidence type="ECO:0000313" key="2">
    <source>
        <dbReference type="EMBL" id="KAK6750696.1"/>
    </source>
</evidence>
<dbReference type="Proteomes" id="UP001303046">
    <property type="component" value="Unassembled WGS sequence"/>
</dbReference>
<comment type="caution">
    <text evidence="2">The sequence shown here is derived from an EMBL/GenBank/DDBJ whole genome shotgun (WGS) entry which is preliminary data.</text>
</comment>
<accession>A0ABR1DJQ2</accession>
<reference evidence="2 3" key="1">
    <citation type="submission" date="2023-08" db="EMBL/GenBank/DDBJ databases">
        <title>A Necator americanus chromosomal reference genome.</title>
        <authorList>
            <person name="Ilik V."/>
            <person name="Petrzelkova K.J."/>
            <person name="Pardy F."/>
            <person name="Fuh T."/>
            <person name="Niatou-Singa F.S."/>
            <person name="Gouil Q."/>
            <person name="Baker L."/>
            <person name="Ritchie M.E."/>
            <person name="Jex A.R."/>
            <person name="Gazzola D."/>
            <person name="Li H."/>
            <person name="Toshio Fujiwara R."/>
            <person name="Zhan B."/>
            <person name="Aroian R.V."/>
            <person name="Pafco B."/>
            <person name="Schwarz E.M."/>
        </authorList>
    </citation>
    <scope>NUCLEOTIDE SEQUENCE [LARGE SCALE GENOMIC DNA]</scope>
    <source>
        <strain evidence="2 3">Aroian</strain>
        <tissue evidence="2">Whole animal</tissue>
    </source>
</reference>
<feature type="region of interest" description="Disordered" evidence="1">
    <location>
        <begin position="19"/>
        <end position="46"/>
    </location>
</feature>
<name>A0ABR1DJQ2_NECAM</name>
<evidence type="ECO:0000313" key="3">
    <source>
        <dbReference type="Proteomes" id="UP001303046"/>
    </source>
</evidence>